<gene>
    <name evidence="2" type="ORF">Pmi06nite_55500</name>
</gene>
<organism evidence="2 3">
    <name type="scientific">Planotetraspora mira</name>
    <dbReference type="NCBI Taxonomy" id="58121"/>
    <lineage>
        <taxon>Bacteria</taxon>
        <taxon>Bacillati</taxon>
        <taxon>Actinomycetota</taxon>
        <taxon>Actinomycetes</taxon>
        <taxon>Streptosporangiales</taxon>
        <taxon>Streptosporangiaceae</taxon>
        <taxon>Planotetraspora</taxon>
    </lineage>
</organism>
<sequence length="77" mass="8019">MASSSAAVAGAEPAANVTASPRIGVAIKRLIMASDRTQPEVIPPPLTHTPMSKTTPAPNVIMHTFGVMADDQPQLRT</sequence>
<dbReference type="EMBL" id="BOOO01000033">
    <property type="protein sequence ID" value="GII32108.1"/>
    <property type="molecule type" value="Genomic_DNA"/>
</dbReference>
<dbReference type="Proteomes" id="UP000650628">
    <property type="component" value="Unassembled WGS sequence"/>
</dbReference>
<protein>
    <submittedName>
        <fullName evidence="2">Uncharacterized protein</fullName>
    </submittedName>
</protein>
<evidence type="ECO:0000256" key="1">
    <source>
        <dbReference type="SAM" id="MobiDB-lite"/>
    </source>
</evidence>
<comment type="caution">
    <text evidence="2">The sequence shown here is derived from an EMBL/GenBank/DDBJ whole genome shotgun (WGS) entry which is preliminary data.</text>
</comment>
<dbReference type="AlphaFoldDB" id="A0A8J3TS18"/>
<feature type="region of interest" description="Disordered" evidence="1">
    <location>
        <begin position="36"/>
        <end position="58"/>
    </location>
</feature>
<proteinExistence type="predicted"/>
<reference evidence="2 3" key="1">
    <citation type="submission" date="2021-01" db="EMBL/GenBank/DDBJ databases">
        <title>Whole genome shotgun sequence of Planotetraspora mira NBRC 15435.</title>
        <authorList>
            <person name="Komaki H."/>
            <person name="Tamura T."/>
        </authorList>
    </citation>
    <scope>NUCLEOTIDE SEQUENCE [LARGE SCALE GENOMIC DNA]</scope>
    <source>
        <strain evidence="2 3">NBRC 15435</strain>
    </source>
</reference>
<keyword evidence="3" id="KW-1185">Reference proteome</keyword>
<evidence type="ECO:0000313" key="2">
    <source>
        <dbReference type="EMBL" id="GII32108.1"/>
    </source>
</evidence>
<name>A0A8J3TS18_9ACTN</name>
<accession>A0A8J3TS18</accession>
<evidence type="ECO:0000313" key="3">
    <source>
        <dbReference type="Proteomes" id="UP000650628"/>
    </source>
</evidence>